<comment type="caution">
    <text evidence="1">The sequence shown here is derived from an EMBL/GenBank/DDBJ whole genome shotgun (WGS) entry which is preliminary data.</text>
</comment>
<accession>A0ACC1NMB3</accession>
<organism evidence="1 2">
    <name type="scientific">Zarea fungicola</name>
    <dbReference type="NCBI Taxonomy" id="93591"/>
    <lineage>
        <taxon>Eukaryota</taxon>
        <taxon>Fungi</taxon>
        <taxon>Dikarya</taxon>
        <taxon>Ascomycota</taxon>
        <taxon>Pezizomycotina</taxon>
        <taxon>Sordariomycetes</taxon>
        <taxon>Hypocreomycetidae</taxon>
        <taxon>Hypocreales</taxon>
        <taxon>Cordycipitaceae</taxon>
        <taxon>Zarea</taxon>
    </lineage>
</organism>
<evidence type="ECO:0000313" key="1">
    <source>
        <dbReference type="EMBL" id="KAJ2980059.1"/>
    </source>
</evidence>
<dbReference type="Proteomes" id="UP001143910">
    <property type="component" value="Unassembled WGS sequence"/>
</dbReference>
<proteinExistence type="predicted"/>
<protein>
    <submittedName>
        <fullName evidence="1">Uncharacterized protein</fullName>
    </submittedName>
</protein>
<dbReference type="EMBL" id="JANJQO010000229">
    <property type="protein sequence ID" value="KAJ2980059.1"/>
    <property type="molecule type" value="Genomic_DNA"/>
</dbReference>
<evidence type="ECO:0000313" key="2">
    <source>
        <dbReference type="Proteomes" id="UP001143910"/>
    </source>
</evidence>
<keyword evidence="2" id="KW-1185">Reference proteome</keyword>
<sequence>MSAKDGVIAAEKGGDVVPEYEGSTQVIPKQADDTYAEEDFWTRNGLNMKSFQRKHYGEGLVELDRPMKARHLHMIAIGGSIGAGFFVGSGGALYKGGPGSVLIDFLIIGVMMFNVVYALGELAVMYPVSGGFYTYSTRFIDPSWGFAMGWNYVFQWAIVLPLELTVCGITIGYWNEDISLAVWIVVFLVLIIIINVFGALGYAEEEFWSSCFKLGATVVFMLIALVLVLGGGPKSGAYSEYQGAKLWYNPGAFKNGFKGFCSVFVTAAFSFSGTELVGLAAAESKNPVKALPGAIKQVFWRITLFYILGLFFVGLLIESTDKSLLSNSAYADAKASPFVLVGKYAGLKGFDHFMNVVILVSVLSIGVSGVYGGSRTLTALAQTGYAPKVFSYIDRSGRPLFSVLIIIAFGFLAFISLASSGPVVFDWLLALSGLAALFTWGSICLAHIRFRAAWKYHGHTLDEIPFKAIGGTAGSWLGLILIVLVLMAQFYTAVAAPIGESGLGTAESFFKSYLALPVVLFFWACGFAWKRTGWLTIPQMDVDTGRRELDWEVINAERARLAASPAWKRFLHHLF</sequence>
<reference evidence="1" key="1">
    <citation type="submission" date="2022-08" db="EMBL/GenBank/DDBJ databases">
        <title>Genome Sequence of Lecanicillium fungicola.</title>
        <authorList>
            <person name="Buettner E."/>
        </authorList>
    </citation>
    <scope>NUCLEOTIDE SEQUENCE</scope>
    <source>
        <strain evidence="1">Babe33</strain>
    </source>
</reference>
<name>A0ACC1NMB3_9HYPO</name>
<gene>
    <name evidence="1" type="ORF">NQ176_g2872</name>
</gene>